<comment type="similarity">
    <text evidence="6">Belongs to the PINc/VapC protein family.</text>
</comment>
<dbReference type="SUPFAM" id="SSF88723">
    <property type="entry name" value="PIN domain-like"/>
    <property type="match status" value="1"/>
</dbReference>
<sequence>MKKIILDTNAYSRYLKGDQDVLNVLGIADIVYMSIFVLGELFTGFKGGEKEKENIQNLNLFLTKPAVNILNGTRETSEIFGLIKHNLKLKGVPLPVNDIWIAAHTVESGSILVAYDEHFKNIENIRIWDNI</sequence>
<evidence type="ECO:0000313" key="9">
    <source>
        <dbReference type="EMBL" id="KKL10055.1"/>
    </source>
</evidence>
<name>A0A0F9AKX9_9ZZZZ</name>
<organism evidence="9">
    <name type="scientific">marine sediment metagenome</name>
    <dbReference type="NCBI Taxonomy" id="412755"/>
    <lineage>
        <taxon>unclassified sequences</taxon>
        <taxon>metagenomes</taxon>
        <taxon>ecological metagenomes</taxon>
    </lineage>
</organism>
<keyword evidence="7" id="KW-0812">Transmembrane</keyword>
<feature type="transmembrane region" description="Helical" evidence="7">
    <location>
        <begin position="21"/>
        <end position="42"/>
    </location>
</feature>
<dbReference type="PANTHER" id="PTHR33653">
    <property type="entry name" value="RIBONUCLEASE VAPC2"/>
    <property type="match status" value="1"/>
</dbReference>
<dbReference type="AlphaFoldDB" id="A0A0F9AKX9"/>
<evidence type="ECO:0000256" key="4">
    <source>
        <dbReference type="ARBA" id="ARBA00022801"/>
    </source>
</evidence>
<dbReference type="InterPro" id="IPR029060">
    <property type="entry name" value="PIN-like_dom_sf"/>
</dbReference>
<comment type="caution">
    <text evidence="9">The sequence shown here is derived from an EMBL/GenBank/DDBJ whole genome shotgun (WGS) entry which is preliminary data.</text>
</comment>
<reference evidence="9" key="1">
    <citation type="journal article" date="2015" name="Nature">
        <title>Complex archaea that bridge the gap between prokaryotes and eukaryotes.</title>
        <authorList>
            <person name="Spang A."/>
            <person name="Saw J.H."/>
            <person name="Jorgensen S.L."/>
            <person name="Zaremba-Niedzwiedzka K."/>
            <person name="Martijn J."/>
            <person name="Lind A.E."/>
            <person name="van Eijk R."/>
            <person name="Schleper C."/>
            <person name="Guy L."/>
            <person name="Ettema T.J."/>
        </authorList>
    </citation>
    <scope>NUCLEOTIDE SEQUENCE</scope>
</reference>
<evidence type="ECO:0000256" key="1">
    <source>
        <dbReference type="ARBA" id="ARBA00001946"/>
    </source>
</evidence>
<dbReference type="InterPro" id="IPR050556">
    <property type="entry name" value="Type_II_TA_system_RNase"/>
</dbReference>
<evidence type="ECO:0000256" key="2">
    <source>
        <dbReference type="ARBA" id="ARBA00022722"/>
    </source>
</evidence>
<dbReference type="GO" id="GO:0046872">
    <property type="term" value="F:metal ion binding"/>
    <property type="evidence" value="ECO:0007669"/>
    <property type="project" value="UniProtKB-KW"/>
</dbReference>
<keyword evidence="4" id="KW-0378">Hydrolase</keyword>
<dbReference type="Pfam" id="PF01850">
    <property type="entry name" value="PIN"/>
    <property type="match status" value="1"/>
</dbReference>
<feature type="domain" description="PIN" evidence="8">
    <location>
        <begin position="4"/>
        <end position="123"/>
    </location>
</feature>
<keyword evidence="5" id="KW-0460">Magnesium</keyword>
<evidence type="ECO:0000259" key="8">
    <source>
        <dbReference type="Pfam" id="PF01850"/>
    </source>
</evidence>
<dbReference type="GO" id="GO:0016787">
    <property type="term" value="F:hydrolase activity"/>
    <property type="evidence" value="ECO:0007669"/>
    <property type="project" value="UniProtKB-KW"/>
</dbReference>
<dbReference type="InterPro" id="IPR002716">
    <property type="entry name" value="PIN_dom"/>
</dbReference>
<dbReference type="CDD" id="cd18753">
    <property type="entry name" value="PIN_VapC4-5_FitB-like"/>
    <property type="match status" value="1"/>
</dbReference>
<comment type="cofactor">
    <cofactor evidence="1">
        <name>Mg(2+)</name>
        <dbReference type="ChEBI" id="CHEBI:18420"/>
    </cofactor>
</comment>
<keyword evidence="7" id="KW-1133">Transmembrane helix</keyword>
<keyword evidence="2" id="KW-0540">Nuclease</keyword>
<evidence type="ECO:0000256" key="5">
    <source>
        <dbReference type="ARBA" id="ARBA00022842"/>
    </source>
</evidence>
<dbReference type="GO" id="GO:0004518">
    <property type="term" value="F:nuclease activity"/>
    <property type="evidence" value="ECO:0007669"/>
    <property type="project" value="UniProtKB-KW"/>
</dbReference>
<keyword evidence="3" id="KW-0479">Metal-binding</keyword>
<dbReference type="EMBL" id="LAZR01042218">
    <property type="protein sequence ID" value="KKL10055.1"/>
    <property type="molecule type" value="Genomic_DNA"/>
</dbReference>
<proteinExistence type="inferred from homology"/>
<keyword evidence="7" id="KW-0472">Membrane</keyword>
<dbReference type="PANTHER" id="PTHR33653:SF1">
    <property type="entry name" value="RIBONUCLEASE VAPC2"/>
    <property type="match status" value="1"/>
</dbReference>
<evidence type="ECO:0000256" key="6">
    <source>
        <dbReference type="ARBA" id="ARBA00038093"/>
    </source>
</evidence>
<accession>A0A0F9AKX9</accession>
<protein>
    <recommendedName>
        <fullName evidence="8">PIN domain-containing protein</fullName>
    </recommendedName>
</protein>
<evidence type="ECO:0000256" key="7">
    <source>
        <dbReference type="SAM" id="Phobius"/>
    </source>
</evidence>
<dbReference type="Gene3D" id="3.40.50.1010">
    <property type="entry name" value="5'-nuclease"/>
    <property type="match status" value="1"/>
</dbReference>
<evidence type="ECO:0000256" key="3">
    <source>
        <dbReference type="ARBA" id="ARBA00022723"/>
    </source>
</evidence>
<gene>
    <name evidence="9" type="ORF">LCGC14_2559660</name>
</gene>